<protein>
    <submittedName>
        <fullName evidence="8">Microtubule binding motor protein</fullName>
    </submittedName>
</protein>
<keyword evidence="2 3" id="KW-0505">Motor protein</keyword>
<dbReference type="GO" id="GO:0003777">
    <property type="term" value="F:microtubule motor activity"/>
    <property type="evidence" value="ECO:0007669"/>
    <property type="project" value="InterPro"/>
</dbReference>
<dbReference type="PANTHER" id="PTHR47972">
    <property type="entry name" value="KINESIN-LIKE PROTEIN KLP-3"/>
    <property type="match status" value="1"/>
</dbReference>
<evidence type="ECO:0000256" key="1">
    <source>
        <dbReference type="ARBA" id="ARBA00010899"/>
    </source>
</evidence>
<sequence length="619" mass="69131">MALERIVEDDLQLQRETVLRRYEAGAWLRKMVGVVVGKDLPAQPSEDDFRLGLRSGIILCKVLNKVKPQSVAKVVEAPADSILIPDGEALSAYKYFENVRNFLVSVKEMGLPTFETSDLEKGGKSCRIVNCVLALKSYKEAGGSLSGKVGENQKVTSSSKQFARKITDLFSSSLSRSPSLSREMSTGSLASEDFSSGGAGLVRSPSLSAIVHELLVDMEQEDMRDILENSLSKVMEEFEHRLALQKEQVEQEHRLAIQKEHVEQEHRLALLKEQMEQAITQQKERQMVNESTSRNEEATSREGESCNSKEDIQKTQLKCQSVKQQMLADRHKKDIQELKSVLNATKTDMHLLKTTYEEEVSNLGKHLNGLTDAASGYKKVIEENRKLYNLVQDLKGSIRVYCRVRPFLHVDAGGVNSVDRLDDESITVIEPSKNGKDKSKSFTFNKVFGPSATQEEVFADTQPLVRSVLDGYNVCIFAYGQTGSGKTHTMSGPNDLTKETMGVNYRALNDLFHISEQRKHLSAYDISVQMIEIYNEQVRDLLVTDGTNKRYPFQCSILGVTLEIHNNSPNGINVPDANIVSVSSPSDVINLMSLGHNNRAVGSTAMNDRSSRSHRYRFA</sequence>
<dbReference type="InterPro" id="IPR001752">
    <property type="entry name" value="Kinesin_motor_dom"/>
</dbReference>
<dbReference type="GO" id="GO:0015630">
    <property type="term" value="C:microtubule cytoskeleton"/>
    <property type="evidence" value="ECO:0007669"/>
    <property type="project" value="TreeGrafter"/>
</dbReference>
<proteinExistence type="inferred from homology"/>
<feature type="domain" description="Calponin-homology (CH)" evidence="6">
    <location>
        <begin position="18"/>
        <end position="140"/>
    </location>
</feature>
<dbReference type="InterPro" id="IPR036872">
    <property type="entry name" value="CH_dom_sf"/>
</dbReference>
<evidence type="ECO:0000313" key="9">
    <source>
        <dbReference type="Proteomes" id="UP001454036"/>
    </source>
</evidence>
<evidence type="ECO:0000259" key="7">
    <source>
        <dbReference type="PROSITE" id="PS50067"/>
    </source>
</evidence>
<keyword evidence="3" id="KW-0547">Nucleotide-binding</keyword>
<organism evidence="8 9">
    <name type="scientific">Lithospermum erythrorhizon</name>
    <name type="common">Purple gromwell</name>
    <name type="synonym">Lithospermum officinale var. erythrorhizon</name>
    <dbReference type="NCBI Taxonomy" id="34254"/>
    <lineage>
        <taxon>Eukaryota</taxon>
        <taxon>Viridiplantae</taxon>
        <taxon>Streptophyta</taxon>
        <taxon>Embryophyta</taxon>
        <taxon>Tracheophyta</taxon>
        <taxon>Spermatophyta</taxon>
        <taxon>Magnoliopsida</taxon>
        <taxon>eudicotyledons</taxon>
        <taxon>Gunneridae</taxon>
        <taxon>Pentapetalae</taxon>
        <taxon>asterids</taxon>
        <taxon>lamiids</taxon>
        <taxon>Boraginales</taxon>
        <taxon>Boraginaceae</taxon>
        <taxon>Boraginoideae</taxon>
        <taxon>Lithospermeae</taxon>
        <taxon>Lithospermum</taxon>
    </lineage>
</organism>
<evidence type="ECO:0000256" key="4">
    <source>
        <dbReference type="SAM" id="Coils"/>
    </source>
</evidence>
<dbReference type="SUPFAM" id="SSF47576">
    <property type="entry name" value="Calponin-homology domain, CH-domain"/>
    <property type="match status" value="1"/>
</dbReference>
<dbReference type="InterPro" id="IPR027640">
    <property type="entry name" value="Kinesin-like_fam"/>
</dbReference>
<gene>
    <name evidence="8" type="ORF">LIER_23490</name>
</gene>
<dbReference type="InterPro" id="IPR036961">
    <property type="entry name" value="Kinesin_motor_dom_sf"/>
</dbReference>
<dbReference type="Gene3D" id="3.40.850.10">
    <property type="entry name" value="Kinesin motor domain"/>
    <property type="match status" value="1"/>
</dbReference>
<comment type="caution">
    <text evidence="8">The sequence shown here is derived from an EMBL/GenBank/DDBJ whole genome shotgun (WGS) entry which is preliminary data.</text>
</comment>
<name>A0AAV3QZZ6_LITER</name>
<keyword evidence="4" id="KW-0175">Coiled coil</keyword>
<dbReference type="PROSITE" id="PS50021">
    <property type="entry name" value="CH"/>
    <property type="match status" value="1"/>
</dbReference>
<dbReference type="GO" id="GO:0007018">
    <property type="term" value="P:microtubule-based movement"/>
    <property type="evidence" value="ECO:0007669"/>
    <property type="project" value="InterPro"/>
</dbReference>
<accession>A0AAV3QZZ6</accession>
<evidence type="ECO:0000256" key="2">
    <source>
        <dbReference type="ARBA" id="ARBA00023175"/>
    </source>
</evidence>
<evidence type="ECO:0000256" key="5">
    <source>
        <dbReference type="SAM" id="MobiDB-lite"/>
    </source>
</evidence>
<dbReference type="CDD" id="cd21203">
    <property type="entry name" value="CH_AtKIN14-like"/>
    <property type="match status" value="1"/>
</dbReference>
<dbReference type="Gene3D" id="1.10.418.10">
    <property type="entry name" value="Calponin-like domain"/>
    <property type="match status" value="1"/>
</dbReference>
<feature type="coiled-coil region" evidence="4">
    <location>
        <begin position="235"/>
        <end position="281"/>
    </location>
</feature>
<comment type="similarity">
    <text evidence="1">Belongs to the TRAFAC class myosin-kinesin ATPase superfamily. Kinesin family. KIN-14 subfamily.</text>
</comment>
<dbReference type="PANTHER" id="PTHR47972:SF12">
    <property type="entry name" value="KINESIN-LIKE PROTEIN KIN-14H"/>
    <property type="match status" value="1"/>
</dbReference>
<dbReference type="Pfam" id="PF00225">
    <property type="entry name" value="Kinesin"/>
    <property type="match status" value="1"/>
</dbReference>
<dbReference type="SMART" id="SM00129">
    <property type="entry name" value="KISc"/>
    <property type="match status" value="1"/>
</dbReference>
<dbReference type="PRINTS" id="PR00380">
    <property type="entry name" value="KINESINHEAVY"/>
</dbReference>
<evidence type="ECO:0000313" key="8">
    <source>
        <dbReference type="EMBL" id="GAA0168881.1"/>
    </source>
</evidence>
<dbReference type="Pfam" id="PF00307">
    <property type="entry name" value="CH"/>
    <property type="match status" value="1"/>
</dbReference>
<dbReference type="SMART" id="SM00033">
    <property type="entry name" value="CH"/>
    <property type="match status" value="1"/>
</dbReference>
<feature type="region of interest" description="Disordered" evidence="5">
    <location>
        <begin position="282"/>
        <end position="311"/>
    </location>
</feature>
<feature type="domain" description="Kinesin motor" evidence="7">
    <location>
        <begin position="397"/>
        <end position="619"/>
    </location>
</feature>
<dbReference type="FunFam" id="3.40.850.10:FF:000111">
    <property type="entry name" value="p-loop nucleoside triphosphate hydrolase superfamily protein with CH (Calponin Homology) domain"/>
    <property type="match status" value="1"/>
</dbReference>
<dbReference type="SUPFAM" id="SSF52540">
    <property type="entry name" value="P-loop containing nucleoside triphosphate hydrolases"/>
    <property type="match status" value="1"/>
</dbReference>
<dbReference type="EMBL" id="BAABME010006625">
    <property type="protein sequence ID" value="GAA0168881.1"/>
    <property type="molecule type" value="Genomic_DNA"/>
</dbReference>
<feature type="binding site" evidence="3">
    <location>
        <begin position="480"/>
        <end position="487"/>
    </location>
    <ligand>
        <name>ATP</name>
        <dbReference type="ChEBI" id="CHEBI:30616"/>
    </ligand>
</feature>
<reference evidence="8 9" key="1">
    <citation type="submission" date="2024-01" db="EMBL/GenBank/DDBJ databases">
        <title>The complete chloroplast genome sequence of Lithospermum erythrorhizon: insights into the phylogenetic relationship among Boraginaceae species and the maternal lineages of purple gromwells.</title>
        <authorList>
            <person name="Okada T."/>
            <person name="Watanabe K."/>
        </authorList>
    </citation>
    <scope>NUCLEOTIDE SEQUENCE [LARGE SCALE GENOMIC DNA]</scope>
</reference>
<evidence type="ECO:0000256" key="3">
    <source>
        <dbReference type="PROSITE-ProRule" id="PRU00283"/>
    </source>
</evidence>
<dbReference type="InterPro" id="IPR027417">
    <property type="entry name" value="P-loop_NTPase"/>
</dbReference>
<dbReference type="PROSITE" id="PS50067">
    <property type="entry name" value="KINESIN_MOTOR_2"/>
    <property type="match status" value="1"/>
</dbReference>
<dbReference type="GO" id="GO:0005524">
    <property type="term" value="F:ATP binding"/>
    <property type="evidence" value="ECO:0007669"/>
    <property type="project" value="UniProtKB-UniRule"/>
</dbReference>
<dbReference type="Proteomes" id="UP001454036">
    <property type="component" value="Unassembled WGS sequence"/>
</dbReference>
<dbReference type="GO" id="GO:0008017">
    <property type="term" value="F:microtubule binding"/>
    <property type="evidence" value="ECO:0007669"/>
    <property type="project" value="InterPro"/>
</dbReference>
<keyword evidence="3" id="KW-0067">ATP-binding</keyword>
<evidence type="ECO:0000259" key="6">
    <source>
        <dbReference type="PROSITE" id="PS50021"/>
    </source>
</evidence>
<keyword evidence="9" id="KW-1185">Reference proteome</keyword>
<dbReference type="InterPro" id="IPR001715">
    <property type="entry name" value="CH_dom"/>
</dbReference>
<dbReference type="AlphaFoldDB" id="A0AAV3QZZ6"/>